<dbReference type="GO" id="GO:0005737">
    <property type="term" value="C:cytoplasm"/>
    <property type="evidence" value="ECO:0007669"/>
    <property type="project" value="UniProtKB-ARBA"/>
</dbReference>
<name>A0AB40A822_DROSZ</name>
<evidence type="ECO:0000256" key="2">
    <source>
        <dbReference type="ARBA" id="ARBA00022840"/>
    </source>
</evidence>
<evidence type="ECO:0000313" key="5">
    <source>
        <dbReference type="Proteomes" id="UP001652628"/>
    </source>
</evidence>
<dbReference type="PANTHER" id="PTHR24055">
    <property type="entry name" value="MITOGEN-ACTIVATED PROTEIN KINASE"/>
    <property type="match status" value="1"/>
</dbReference>
<evidence type="ECO:0000256" key="3">
    <source>
        <dbReference type="PROSITE-ProRule" id="PRU10141"/>
    </source>
</evidence>
<dbReference type="PROSITE" id="PS00107">
    <property type="entry name" value="PROTEIN_KINASE_ATP"/>
    <property type="match status" value="1"/>
</dbReference>
<proteinExistence type="predicted"/>
<keyword evidence="5" id="KW-1185">Reference proteome</keyword>
<feature type="binding site" evidence="3">
    <location>
        <position position="50"/>
    </location>
    <ligand>
        <name>ATP</name>
        <dbReference type="ChEBI" id="CHEBI:30616"/>
    </ligand>
</feature>
<protein>
    <submittedName>
        <fullName evidence="6">Mitogen-activated protein kinase 14C</fullName>
    </submittedName>
</protein>
<feature type="domain" description="Protein kinase" evidence="4">
    <location>
        <begin position="20"/>
        <end position="305"/>
    </location>
</feature>
<dbReference type="GeneID" id="108015785"/>
<dbReference type="RefSeq" id="XP_036673369.3">
    <property type="nucleotide sequence ID" value="XM_036817474.3"/>
</dbReference>
<dbReference type="Gene3D" id="3.30.200.20">
    <property type="entry name" value="Phosphorylase Kinase, domain 1"/>
    <property type="match status" value="1"/>
</dbReference>
<reference evidence="6" key="1">
    <citation type="submission" date="2025-08" db="UniProtKB">
        <authorList>
            <consortium name="RefSeq"/>
        </authorList>
    </citation>
    <scope>IDENTIFICATION</scope>
</reference>
<dbReference type="InterPro" id="IPR017441">
    <property type="entry name" value="Protein_kinase_ATP_BS"/>
</dbReference>
<gene>
    <name evidence="6" type="primary">p38c</name>
</gene>
<dbReference type="AlphaFoldDB" id="A0AB40A822"/>
<keyword evidence="6" id="KW-0808">Transferase</keyword>
<evidence type="ECO:0000259" key="4">
    <source>
        <dbReference type="PROSITE" id="PS50011"/>
    </source>
</evidence>
<dbReference type="GO" id="GO:0004707">
    <property type="term" value="F:MAP kinase activity"/>
    <property type="evidence" value="ECO:0007669"/>
    <property type="project" value="UniProtKB-EC"/>
</dbReference>
<keyword evidence="6" id="KW-0418">Kinase</keyword>
<accession>A0AB40A822</accession>
<dbReference type="Proteomes" id="UP001652628">
    <property type="component" value="Chromosome 3"/>
</dbReference>
<sequence>MAGFARVEVNNSVWVFPDVYEVVRPLGMGSFGQVARVRLRGGRIEDVAMKKLVRPFEREEDAKGAYRELRLLKHMNHRNVITLLHVFHPPPQNGDFQNVYFVTQLMDDDLHRFARSSRITEYHIRSILYQILRGLKYIHSAGVIHRDLKPCNIAVNQNIEVRILDFGLARLSSNIMSDFVGTLWYRAPELLFLRDNYTNRIDMWSVGCILAELISGHALFPGDCYFNQLVRLLEIMGSPSEEFTRGIKNEQSRNYLERYPYREKQDFYKMFPNANPVAVDLMKKMLEMVPENRITADEAMHHPFLKDFIEPHHHDEDIAPAYDQNFENMVLSVNCWKELLSHEIDLFQPPPFYAEALRKSYEQQH</sequence>
<keyword evidence="1 3" id="KW-0547">Nucleotide-binding</keyword>
<evidence type="ECO:0000313" key="6">
    <source>
        <dbReference type="RefSeq" id="XP_036673369.3"/>
    </source>
</evidence>
<dbReference type="SMART" id="SM00220">
    <property type="entry name" value="S_TKc"/>
    <property type="match status" value="1"/>
</dbReference>
<dbReference type="InterPro" id="IPR050117">
    <property type="entry name" value="MAPK"/>
</dbReference>
<dbReference type="InterPro" id="IPR000719">
    <property type="entry name" value="Prot_kinase_dom"/>
</dbReference>
<dbReference type="PROSITE" id="PS50011">
    <property type="entry name" value="PROTEIN_KINASE_DOM"/>
    <property type="match status" value="1"/>
</dbReference>
<dbReference type="GO" id="GO:0005524">
    <property type="term" value="F:ATP binding"/>
    <property type="evidence" value="ECO:0007669"/>
    <property type="project" value="UniProtKB-UniRule"/>
</dbReference>
<dbReference type="Pfam" id="PF00069">
    <property type="entry name" value="Pkinase"/>
    <property type="match status" value="1"/>
</dbReference>
<keyword evidence="2 3" id="KW-0067">ATP-binding</keyword>
<dbReference type="SUPFAM" id="SSF56112">
    <property type="entry name" value="Protein kinase-like (PK-like)"/>
    <property type="match status" value="1"/>
</dbReference>
<evidence type="ECO:0000256" key="1">
    <source>
        <dbReference type="ARBA" id="ARBA00022741"/>
    </source>
</evidence>
<organism evidence="5 6">
    <name type="scientific">Drosophila suzukii</name>
    <name type="common">Spotted-wing drosophila fruit fly</name>
    <dbReference type="NCBI Taxonomy" id="28584"/>
    <lineage>
        <taxon>Eukaryota</taxon>
        <taxon>Metazoa</taxon>
        <taxon>Ecdysozoa</taxon>
        <taxon>Arthropoda</taxon>
        <taxon>Hexapoda</taxon>
        <taxon>Insecta</taxon>
        <taxon>Pterygota</taxon>
        <taxon>Neoptera</taxon>
        <taxon>Endopterygota</taxon>
        <taxon>Diptera</taxon>
        <taxon>Brachycera</taxon>
        <taxon>Muscomorpha</taxon>
        <taxon>Ephydroidea</taxon>
        <taxon>Drosophilidae</taxon>
        <taxon>Drosophila</taxon>
        <taxon>Sophophora</taxon>
    </lineage>
</organism>
<dbReference type="Gene3D" id="1.10.510.10">
    <property type="entry name" value="Transferase(Phosphotransferase) domain 1"/>
    <property type="match status" value="1"/>
</dbReference>
<dbReference type="InterPro" id="IPR011009">
    <property type="entry name" value="Kinase-like_dom_sf"/>
</dbReference>